<gene>
    <name evidence="2" type="ORF">A2319_00740</name>
</gene>
<evidence type="ECO:0008006" key="4">
    <source>
        <dbReference type="Google" id="ProtNLM"/>
    </source>
</evidence>
<feature type="transmembrane region" description="Helical" evidence="1">
    <location>
        <begin position="27"/>
        <end position="46"/>
    </location>
</feature>
<sequence length="113" mass="12945">MNNFILGIVAIVHGISNNVNQLVKFQLFWGFALGFFISTLVHAFLITDNPKHLPAMIFYDQSKSFEKISSRSKNGTYEVSFKRFVVTVNKVKFVFALSFALFILIIFLALLKY</sequence>
<keyword evidence="1" id="KW-1133">Transmembrane helix</keyword>
<dbReference type="EMBL" id="MHKI01000028">
    <property type="protein sequence ID" value="OGY85754.1"/>
    <property type="molecule type" value="Genomic_DNA"/>
</dbReference>
<reference evidence="2 3" key="1">
    <citation type="journal article" date="2016" name="Nat. Commun.">
        <title>Thousands of microbial genomes shed light on interconnected biogeochemical processes in an aquifer system.</title>
        <authorList>
            <person name="Anantharaman K."/>
            <person name="Brown C.T."/>
            <person name="Hug L.A."/>
            <person name="Sharon I."/>
            <person name="Castelle C.J."/>
            <person name="Probst A.J."/>
            <person name="Thomas B.C."/>
            <person name="Singh A."/>
            <person name="Wilkins M.J."/>
            <person name="Karaoz U."/>
            <person name="Brodie E.L."/>
            <person name="Williams K.H."/>
            <person name="Hubbard S.S."/>
            <person name="Banfield J.F."/>
        </authorList>
    </citation>
    <scope>NUCLEOTIDE SEQUENCE [LARGE SCALE GENOMIC DNA]</scope>
</reference>
<comment type="caution">
    <text evidence="2">The sequence shown here is derived from an EMBL/GenBank/DDBJ whole genome shotgun (WGS) entry which is preliminary data.</text>
</comment>
<evidence type="ECO:0000256" key="1">
    <source>
        <dbReference type="SAM" id="Phobius"/>
    </source>
</evidence>
<evidence type="ECO:0000313" key="2">
    <source>
        <dbReference type="EMBL" id="OGY85754.1"/>
    </source>
</evidence>
<name>A0A1G2B983_9BACT</name>
<evidence type="ECO:0000313" key="3">
    <source>
        <dbReference type="Proteomes" id="UP000176420"/>
    </source>
</evidence>
<accession>A0A1G2B983</accession>
<dbReference type="AlphaFoldDB" id="A0A1G2B983"/>
<organism evidence="2 3">
    <name type="scientific">Candidatus Kerfeldbacteria bacterium RIFOXYB2_FULL_38_14</name>
    <dbReference type="NCBI Taxonomy" id="1798547"/>
    <lineage>
        <taxon>Bacteria</taxon>
        <taxon>Candidatus Kerfeldiibacteriota</taxon>
    </lineage>
</organism>
<proteinExistence type="predicted"/>
<keyword evidence="1" id="KW-0472">Membrane</keyword>
<keyword evidence="1" id="KW-0812">Transmembrane</keyword>
<feature type="transmembrane region" description="Helical" evidence="1">
    <location>
        <begin position="91"/>
        <end position="111"/>
    </location>
</feature>
<protein>
    <recommendedName>
        <fullName evidence="4">DUF3899 domain-containing protein</fullName>
    </recommendedName>
</protein>
<dbReference type="Proteomes" id="UP000176420">
    <property type="component" value="Unassembled WGS sequence"/>
</dbReference>